<accession>A0A284RUB7</accession>
<gene>
    <name evidence="1" type="ORF">ARMOST_15743</name>
</gene>
<dbReference type="AlphaFoldDB" id="A0A284RUB7"/>
<dbReference type="Proteomes" id="UP000219338">
    <property type="component" value="Unassembled WGS sequence"/>
</dbReference>
<organism evidence="1 2">
    <name type="scientific">Armillaria ostoyae</name>
    <name type="common">Armillaria root rot fungus</name>
    <dbReference type="NCBI Taxonomy" id="47428"/>
    <lineage>
        <taxon>Eukaryota</taxon>
        <taxon>Fungi</taxon>
        <taxon>Dikarya</taxon>
        <taxon>Basidiomycota</taxon>
        <taxon>Agaricomycotina</taxon>
        <taxon>Agaricomycetes</taxon>
        <taxon>Agaricomycetidae</taxon>
        <taxon>Agaricales</taxon>
        <taxon>Marasmiineae</taxon>
        <taxon>Physalacriaceae</taxon>
        <taxon>Armillaria</taxon>
    </lineage>
</organism>
<dbReference type="SUPFAM" id="SSF52047">
    <property type="entry name" value="RNI-like"/>
    <property type="match status" value="1"/>
</dbReference>
<evidence type="ECO:0000313" key="2">
    <source>
        <dbReference type="Proteomes" id="UP000219338"/>
    </source>
</evidence>
<evidence type="ECO:0000313" key="1">
    <source>
        <dbReference type="EMBL" id="SJL12320.1"/>
    </source>
</evidence>
<protein>
    <recommendedName>
        <fullName evidence="3">F-box domain-containing protein</fullName>
    </recommendedName>
</protein>
<sequence>MSDLPQELFDAIVDKVQHDRESLIACSLASHAFLPRARFHLFRKIVLNETFCQKFHKFVVCSPNIPRNVTDLTFFGDAFKQRLVVPVIHSLVNLSTLSLQDMDFDDVPKYNAGIFDAFSRLPIKYISMLSLSFRDFSSAIRTSFPVMQSLTMWDVVGQSNPTASPQSCPLQVLKFHLHEIGKSILNSIARGGLGPLDHLHTLSTSGYPRNGDFSLFLKLIRTPSLRTLELKDLQCDDDRFAAPTPISLSHLQSIVFHVIQFGSDRPRNQGVGIQWLTDCFALAPNPDASAQNIIIKYSLFVGAEYVSVYEQKKWAALNEVLSRSPVASLISVRVVVRRYHDRAQTFDTIMDNCPCLRNMGRAFKLDIVEEFNHI</sequence>
<keyword evidence="2" id="KW-1185">Reference proteome</keyword>
<evidence type="ECO:0008006" key="3">
    <source>
        <dbReference type="Google" id="ProtNLM"/>
    </source>
</evidence>
<proteinExistence type="predicted"/>
<name>A0A284RUB7_ARMOS</name>
<dbReference type="Gene3D" id="3.80.10.10">
    <property type="entry name" value="Ribonuclease Inhibitor"/>
    <property type="match status" value="1"/>
</dbReference>
<dbReference type="OrthoDB" id="2977329at2759"/>
<dbReference type="InterPro" id="IPR032675">
    <property type="entry name" value="LRR_dom_sf"/>
</dbReference>
<dbReference type="EMBL" id="FUEG01000016">
    <property type="protein sequence ID" value="SJL12320.1"/>
    <property type="molecule type" value="Genomic_DNA"/>
</dbReference>
<dbReference type="OMA" id="YNAGIFD"/>
<reference evidence="2" key="1">
    <citation type="journal article" date="2017" name="Nat. Ecol. Evol.">
        <title>Genome expansion and lineage-specific genetic innovations in the forest pathogenic fungi Armillaria.</title>
        <authorList>
            <person name="Sipos G."/>
            <person name="Prasanna A.N."/>
            <person name="Walter M.C."/>
            <person name="O'Connor E."/>
            <person name="Balint B."/>
            <person name="Krizsan K."/>
            <person name="Kiss B."/>
            <person name="Hess J."/>
            <person name="Varga T."/>
            <person name="Slot J."/>
            <person name="Riley R."/>
            <person name="Boka B."/>
            <person name="Rigling D."/>
            <person name="Barry K."/>
            <person name="Lee J."/>
            <person name="Mihaltcheva S."/>
            <person name="LaButti K."/>
            <person name="Lipzen A."/>
            <person name="Waldron R."/>
            <person name="Moloney N.M."/>
            <person name="Sperisen C."/>
            <person name="Kredics L."/>
            <person name="Vagvoelgyi C."/>
            <person name="Patrignani A."/>
            <person name="Fitzpatrick D."/>
            <person name="Nagy I."/>
            <person name="Doyle S."/>
            <person name="Anderson J.B."/>
            <person name="Grigoriev I.V."/>
            <person name="Gueldener U."/>
            <person name="Muensterkoetter M."/>
            <person name="Nagy L.G."/>
        </authorList>
    </citation>
    <scope>NUCLEOTIDE SEQUENCE [LARGE SCALE GENOMIC DNA]</scope>
    <source>
        <strain evidence="2">C18/9</strain>
    </source>
</reference>